<evidence type="ECO:0000313" key="4">
    <source>
        <dbReference type="Proteomes" id="UP000189513"/>
    </source>
</evidence>
<feature type="chain" id="PRO_5012279309" evidence="2">
    <location>
        <begin position="26"/>
        <end position="658"/>
    </location>
</feature>
<organism evidence="3 4">
    <name type="scientific">Cyberlindnera fabianii</name>
    <name type="common">Yeast</name>
    <name type="synonym">Hansenula fabianii</name>
    <dbReference type="NCBI Taxonomy" id="36022"/>
    <lineage>
        <taxon>Eukaryota</taxon>
        <taxon>Fungi</taxon>
        <taxon>Dikarya</taxon>
        <taxon>Ascomycota</taxon>
        <taxon>Saccharomycotina</taxon>
        <taxon>Saccharomycetes</taxon>
        <taxon>Phaffomycetales</taxon>
        <taxon>Phaffomycetaceae</taxon>
        <taxon>Cyberlindnera</taxon>
    </lineage>
</organism>
<reference evidence="4" key="1">
    <citation type="journal article" date="2017" name="Genome Announc.">
        <title>Genome sequences of Cyberlindnera fabianii 65, Pichia kudriavzevii 129, and Saccharomyces cerevisiae 131 isolated from fermented masau fruits in Zimbabwe.</title>
        <authorList>
            <person name="van Rijswijck I.M.H."/>
            <person name="Derks M.F.L."/>
            <person name="Abee T."/>
            <person name="de Ridder D."/>
            <person name="Smid E.J."/>
        </authorList>
    </citation>
    <scope>NUCLEOTIDE SEQUENCE [LARGE SCALE GENOMIC DNA]</scope>
    <source>
        <strain evidence="4">65</strain>
    </source>
</reference>
<feature type="region of interest" description="Disordered" evidence="1">
    <location>
        <begin position="182"/>
        <end position="205"/>
    </location>
</feature>
<evidence type="ECO:0000256" key="1">
    <source>
        <dbReference type="SAM" id="MobiDB-lite"/>
    </source>
</evidence>
<feature type="signal peptide" evidence="2">
    <location>
        <begin position="1"/>
        <end position="25"/>
    </location>
</feature>
<feature type="compositionally biased region" description="Basic and acidic residues" evidence="1">
    <location>
        <begin position="540"/>
        <end position="557"/>
    </location>
</feature>
<name>A0A1V2LDH6_CYBFA</name>
<sequence>MRLYTAPQLLVTAILLLALFHFVRSDELQAFIGDDKELAVLNLDMDDVFNYFEPEMLMQQVNPEDFAEYDHMSPDEINNELQRLCDALERVYNTLLAFARVLASMTADDFVEFSEKLVNDPKLYDTLLKEHTINTNVDLMLASQKAEGGSENDELDTGDRAADALVAYLNGDVMVKQRPLELDATEQGENDNLNSETKTKEVLETAPGTDESLNELHLDDDEDDLDSLINNFEDHDSQDYGDLQIYNENGELNSTVEYWDPTDEYKMLLEMFGKDPKDMEVLEKMGIVTLIKKVLKKIRKILKKIKKKIVIILKLIKLKVYVKKIRVVICLKIMILIEKIKRLIKLIIQLIKKIIKFVIKELPFEILWQIRVVIKLILRILSDILWEAEILILEILVKTVKLLRLLKKIPTEIVYYFKMSLLEKLQMFKKDVPVVTQEVRMEYYNKVWADYDSKNDEGDEEEDTLVSDGEDDLKVSGFGSGNIWDYDGTPDIEYSESDYIHIPGELQEIFGSVFSEEEMDDILRGDDSFNFDFVWPSSVEKRSTGNGDKERGREDAPSKPVAADQITGFRLNEPKHNDDVISEHEDHSMRVLSDDTMANYGAVEIDNLPLKEIKTESYLLGFAGDVSENAGAIMSHDHAFIVCSLIIVLGYAAMTSFR</sequence>
<comment type="caution">
    <text evidence="3">The sequence shown here is derived from an EMBL/GenBank/DDBJ whole genome shotgun (WGS) entry which is preliminary data.</text>
</comment>
<dbReference type="Proteomes" id="UP000189513">
    <property type="component" value="Unassembled WGS sequence"/>
</dbReference>
<dbReference type="VEuPathDB" id="FungiDB:BON22_0496"/>
<feature type="region of interest" description="Disordered" evidence="1">
    <location>
        <begin position="540"/>
        <end position="562"/>
    </location>
</feature>
<gene>
    <name evidence="3" type="ORF">BON22_0496</name>
</gene>
<keyword evidence="4" id="KW-1185">Reference proteome</keyword>
<dbReference type="EMBL" id="MPUK01000001">
    <property type="protein sequence ID" value="ONH69959.1"/>
    <property type="molecule type" value="Genomic_DNA"/>
</dbReference>
<dbReference type="AlphaFoldDB" id="A0A1V2LDH6"/>
<evidence type="ECO:0000256" key="2">
    <source>
        <dbReference type="SAM" id="SignalP"/>
    </source>
</evidence>
<evidence type="ECO:0000313" key="3">
    <source>
        <dbReference type="EMBL" id="ONH69959.1"/>
    </source>
</evidence>
<accession>A0A1V2LDH6</accession>
<proteinExistence type="predicted"/>
<keyword evidence="2" id="KW-0732">Signal</keyword>
<protein>
    <submittedName>
        <fullName evidence="3">Uncharacterized protein</fullName>
    </submittedName>
</protein>